<evidence type="ECO:0000313" key="6">
    <source>
        <dbReference type="EMBL" id="WPK27424.1"/>
    </source>
</evidence>
<proteinExistence type="inferred from homology"/>
<keyword evidence="3" id="KW-0812">Transmembrane</keyword>
<sequence length="123" mass="14090">MTVTNTLGYLLLLHAAYSSYEHHHTLKLSSTLPTEIILELVIGLMVVNFGTLGQLQYPRSAVLETGLMLENEHTYLKPIEMSRAMVAVNKLGVSEYEYLDTRVELMDVRKKREEYARWTNGET</sequence>
<keyword evidence="4" id="KW-1133">Transmembrane helix</keyword>
<evidence type="ECO:0000256" key="5">
    <source>
        <dbReference type="ARBA" id="ARBA00023136"/>
    </source>
</evidence>
<gene>
    <name evidence="6" type="ORF">PUMCH_004811</name>
</gene>
<protein>
    <submittedName>
        <fullName evidence="6">Uncharacterized protein</fullName>
    </submittedName>
</protein>
<dbReference type="EMBL" id="CP138899">
    <property type="protein sequence ID" value="WPK27424.1"/>
    <property type="molecule type" value="Genomic_DNA"/>
</dbReference>
<dbReference type="RefSeq" id="XP_062879802.1">
    <property type="nucleotide sequence ID" value="XM_063023732.1"/>
</dbReference>
<dbReference type="PANTHER" id="PTHR28144">
    <property type="entry name" value="ER MEMBRANE PROTEIN COMPLEX SUBUNIT 5"/>
    <property type="match status" value="1"/>
</dbReference>
<evidence type="ECO:0000256" key="2">
    <source>
        <dbReference type="ARBA" id="ARBA00006109"/>
    </source>
</evidence>
<name>A0AAX4HGH9_9ASCO</name>
<dbReference type="GO" id="GO:0034975">
    <property type="term" value="P:protein folding in endoplasmic reticulum"/>
    <property type="evidence" value="ECO:0007669"/>
    <property type="project" value="TreeGrafter"/>
</dbReference>
<dbReference type="Proteomes" id="UP001338582">
    <property type="component" value="Chromosome 6"/>
</dbReference>
<dbReference type="InterPro" id="IPR018937">
    <property type="entry name" value="MMgT"/>
</dbReference>
<keyword evidence="7" id="KW-1185">Reference proteome</keyword>
<dbReference type="PANTHER" id="PTHR28144:SF1">
    <property type="entry name" value="ER MEMBRANE PROTEIN COMPLEX SUBUNIT 5"/>
    <property type="match status" value="1"/>
</dbReference>
<reference evidence="6 7" key="1">
    <citation type="submission" date="2023-10" db="EMBL/GenBank/DDBJ databases">
        <title>Draft Genome Sequence of Candida saopaulonensis from a very Premature Infant with Sepsis.</title>
        <authorList>
            <person name="Ning Y."/>
            <person name="Dai R."/>
            <person name="Xiao M."/>
            <person name="Xu Y."/>
            <person name="Yan Q."/>
            <person name="Zhang L."/>
        </authorList>
    </citation>
    <scope>NUCLEOTIDE SEQUENCE [LARGE SCALE GENOMIC DNA]</scope>
    <source>
        <strain evidence="6 7">19XY460</strain>
    </source>
</reference>
<comment type="similarity">
    <text evidence="2">Belongs to the membrane magnesium transporter (TC 1.A.67) family.</text>
</comment>
<evidence type="ECO:0000256" key="3">
    <source>
        <dbReference type="ARBA" id="ARBA00022692"/>
    </source>
</evidence>
<evidence type="ECO:0000313" key="7">
    <source>
        <dbReference type="Proteomes" id="UP001338582"/>
    </source>
</evidence>
<dbReference type="AlphaFoldDB" id="A0AAX4HGH9"/>
<dbReference type="GO" id="GO:0072546">
    <property type="term" value="C:EMC complex"/>
    <property type="evidence" value="ECO:0007669"/>
    <property type="project" value="TreeGrafter"/>
</dbReference>
<evidence type="ECO:0000256" key="4">
    <source>
        <dbReference type="ARBA" id="ARBA00022989"/>
    </source>
</evidence>
<organism evidence="6 7">
    <name type="scientific">Australozyma saopauloensis</name>
    <dbReference type="NCBI Taxonomy" id="291208"/>
    <lineage>
        <taxon>Eukaryota</taxon>
        <taxon>Fungi</taxon>
        <taxon>Dikarya</taxon>
        <taxon>Ascomycota</taxon>
        <taxon>Saccharomycotina</taxon>
        <taxon>Pichiomycetes</taxon>
        <taxon>Metschnikowiaceae</taxon>
        <taxon>Australozyma</taxon>
    </lineage>
</organism>
<comment type="subcellular location">
    <subcellularLocation>
        <location evidence="1">Endomembrane system</location>
        <topology evidence="1">Multi-pass membrane protein</topology>
    </subcellularLocation>
</comment>
<dbReference type="Pfam" id="PF10270">
    <property type="entry name" value="MMgT"/>
    <property type="match status" value="1"/>
</dbReference>
<dbReference type="KEGG" id="asau:88175871"/>
<accession>A0AAX4HGH9</accession>
<evidence type="ECO:0000256" key="1">
    <source>
        <dbReference type="ARBA" id="ARBA00004127"/>
    </source>
</evidence>
<dbReference type="GeneID" id="88175871"/>
<keyword evidence="5" id="KW-0472">Membrane</keyword>
<dbReference type="InterPro" id="IPR053279">
    <property type="entry name" value="EMC_subunit"/>
</dbReference>